<organism evidence="2 3">
    <name type="scientific">Chitinophaga eiseniae</name>
    <dbReference type="NCBI Taxonomy" id="634771"/>
    <lineage>
        <taxon>Bacteria</taxon>
        <taxon>Pseudomonadati</taxon>
        <taxon>Bacteroidota</taxon>
        <taxon>Chitinophagia</taxon>
        <taxon>Chitinophagales</taxon>
        <taxon>Chitinophagaceae</taxon>
        <taxon>Chitinophaga</taxon>
    </lineage>
</organism>
<evidence type="ECO:0000313" key="3">
    <source>
        <dbReference type="Proteomes" id="UP000552864"/>
    </source>
</evidence>
<sequence>MAPEFVAGFMILSLIAHYFLFYNKKRWASYEKEFKDESSEESLRGKIKVLAYLIGSTLGAIPLMLLLGKIFHTI</sequence>
<keyword evidence="3" id="KW-1185">Reference proteome</keyword>
<keyword evidence="1" id="KW-0472">Membrane</keyword>
<proteinExistence type="predicted"/>
<keyword evidence="1" id="KW-1133">Transmembrane helix</keyword>
<protein>
    <submittedName>
        <fullName evidence="2">Uncharacterized protein</fullName>
    </submittedName>
</protein>
<dbReference type="AlphaFoldDB" id="A0A847SP79"/>
<evidence type="ECO:0000313" key="2">
    <source>
        <dbReference type="EMBL" id="NLR82064.1"/>
    </source>
</evidence>
<comment type="caution">
    <text evidence="2">The sequence shown here is derived from an EMBL/GenBank/DDBJ whole genome shotgun (WGS) entry which is preliminary data.</text>
</comment>
<keyword evidence="1" id="KW-0812">Transmembrane</keyword>
<evidence type="ECO:0000256" key="1">
    <source>
        <dbReference type="SAM" id="Phobius"/>
    </source>
</evidence>
<dbReference type="RefSeq" id="WP_168741827.1">
    <property type="nucleotide sequence ID" value="NZ_JABAHZ010000008.1"/>
</dbReference>
<reference evidence="2 3" key="1">
    <citation type="submission" date="2020-04" db="EMBL/GenBank/DDBJ databases">
        <authorList>
            <person name="Yin C."/>
        </authorList>
    </citation>
    <scope>NUCLEOTIDE SEQUENCE [LARGE SCALE GENOMIC DNA]</scope>
    <source>
        <strain evidence="2 3">Ak56</strain>
    </source>
</reference>
<gene>
    <name evidence="2" type="ORF">HGH91_25830</name>
</gene>
<feature type="transmembrane region" description="Helical" evidence="1">
    <location>
        <begin position="6"/>
        <end position="22"/>
    </location>
</feature>
<name>A0A847SP79_9BACT</name>
<dbReference type="Proteomes" id="UP000552864">
    <property type="component" value="Unassembled WGS sequence"/>
</dbReference>
<dbReference type="EMBL" id="JABAHZ010000008">
    <property type="protein sequence ID" value="NLR82064.1"/>
    <property type="molecule type" value="Genomic_DNA"/>
</dbReference>
<accession>A0A847SP79</accession>
<feature type="transmembrane region" description="Helical" evidence="1">
    <location>
        <begin position="49"/>
        <end position="71"/>
    </location>
</feature>